<evidence type="ECO:0000259" key="4">
    <source>
        <dbReference type="PROSITE" id="PS51186"/>
    </source>
</evidence>
<evidence type="ECO:0000256" key="3">
    <source>
        <dbReference type="ARBA" id="ARBA00023315"/>
    </source>
</evidence>
<evidence type="ECO:0000313" key="6">
    <source>
        <dbReference type="Proteomes" id="UP000887567"/>
    </source>
</evidence>
<dbReference type="Gene3D" id="3.40.630.30">
    <property type="match status" value="1"/>
</dbReference>
<dbReference type="AlphaFoldDB" id="A0A913XGZ2"/>
<dbReference type="SUPFAM" id="SSF55729">
    <property type="entry name" value="Acyl-CoA N-acyltransferases (Nat)"/>
    <property type="match status" value="1"/>
</dbReference>
<dbReference type="GO" id="GO:0008080">
    <property type="term" value="F:N-acetyltransferase activity"/>
    <property type="evidence" value="ECO:0007669"/>
    <property type="project" value="UniProtKB-ARBA"/>
</dbReference>
<reference evidence="5" key="1">
    <citation type="submission" date="2022-11" db="UniProtKB">
        <authorList>
            <consortium name="EnsemblMetazoa"/>
        </authorList>
    </citation>
    <scope>IDENTIFICATION</scope>
</reference>
<dbReference type="PANTHER" id="PTHR10545:SF29">
    <property type="entry name" value="GH14572P-RELATED"/>
    <property type="match status" value="1"/>
</dbReference>
<protein>
    <recommendedName>
        <fullName evidence="4">N-acetyltransferase domain-containing protein</fullName>
    </recommendedName>
</protein>
<dbReference type="EnsemblMetazoa" id="XM_021048594.2">
    <property type="protein sequence ID" value="XP_020904253.1"/>
    <property type="gene ID" value="LOC110242579"/>
</dbReference>
<dbReference type="InterPro" id="IPR000182">
    <property type="entry name" value="GNAT_dom"/>
</dbReference>
<dbReference type="GeneID" id="110242579"/>
<keyword evidence="6" id="KW-1185">Reference proteome</keyword>
<evidence type="ECO:0000313" key="5">
    <source>
        <dbReference type="EnsemblMetazoa" id="XP_020904253.1"/>
    </source>
</evidence>
<keyword evidence="3" id="KW-0012">Acyltransferase</keyword>
<organism evidence="5 6">
    <name type="scientific">Exaiptasia diaphana</name>
    <name type="common">Tropical sea anemone</name>
    <name type="synonym">Aiptasia pulchella</name>
    <dbReference type="NCBI Taxonomy" id="2652724"/>
    <lineage>
        <taxon>Eukaryota</taxon>
        <taxon>Metazoa</taxon>
        <taxon>Cnidaria</taxon>
        <taxon>Anthozoa</taxon>
        <taxon>Hexacorallia</taxon>
        <taxon>Actiniaria</taxon>
        <taxon>Aiptasiidae</taxon>
        <taxon>Exaiptasia</taxon>
    </lineage>
</organism>
<accession>A0A913XGZ2</accession>
<dbReference type="InterPro" id="IPR016181">
    <property type="entry name" value="Acyl_CoA_acyltransferase"/>
</dbReference>
<dbReference type="PANTHER" id="PTHR10545">
    <property type="entry name" value="DIAMINE N-ACETYLTRANSFERASE"/>
    <property type="match status" value="1"/>
</dbReference>
<feature type="domain" description="N-acetyltransferase" evidence="4">
    <location>
        <begin position="4"/>
        <end position="163"/>
    </location>
</feature>
<dbReference type="PROSITE" id="PS51186">
    <property type="entry name" value="GNAT"/>
    <property type="match status" value="1"/>
</dbReference>
<dbReference type="FunFam" id="3.40.630.30:FF:000064">
    <property type="entry name" value="GNAT family acetyltransferase"/>
    <property type="match status" value="1"/>
</dbReference>
<dbReference type="RefSeq" id="XP_020904253.1">
    <property type="nucleotide sequence ID" value="XM_021048594.2"/>
</dbReference>
<dbReference type="CDD" id="cd04301">
    <property type="entry name" value="NAT_SF"/>
    <property type="match status" value="1"/>
</dbReference>
<sequence>MQDFIIREAVPQDCQGILELIKALAVYEKEPESVVCLTPEILERDCFGENPWFYCFVAEKESSAGKDLVGFALYYHAYSTWKGRMLYLEDIFVIPSERKKGIGIGFIKEISKVAVKKKCYKVKWAVLDWNQNSIDFFNSLGAQIEKEWKLVCLDNTAMLTLAEEK</sequence>
<dbReference type="OrthoDB" id="7305308at2759"/>
<keyword evidence="2" id="KW-0808">Transferase</keyword>
<dbReference type="Proteomes" id="UP000887567">
    <property type="component" value="Unplaced"/>
</dbReference>
<dbReference type="OMA" id="HRVDWHV"/>
<dbReference type="InterPro" id="IPR051016">
    <property type="entry name" value="Diverse_Substrate_AcTransf"/>
</dbReference>
<dbReference type="KEGG" id="epa:110242579"/>
<evidence type="ECO:0000256" key="2">
    <source>
        <dbReference type="ARBA" id="ARBA00022679"/>
    </source>
</evidence>
<proteinExistence type="inferred from homology"/>
<dbReference type="Pfam" id="PF00583">
    <property type="entry name" value="Acetyltransf_1"/>
    <property type="match status" value="1"/>
</dbReference>
<name>A0A913XGZ2_EXADI</name>
<comment type="similarity">
    <text evidence="1">Belongs to the acetyltransferase family.</text>
</comment>
<evidence type="ECO:0000256" key="1">
    <source>
        <dbReference type="ARBA" id="ARBA00008694"/>
    </source>
</evidence>